<evidence type="ECO:0000259" key="2">
    <source>
        <dbReference type="PROSITE" id="PS50011"/>
    </source>
</evidence>
<sequence length="359" mass="40136">MTELSAVDRRSSLLIRKGSSVAAGLIKELDDFDAKYQLGQKLGAGRFAQVFAAADKTCARQRITLRIFAKTKCKLGDFLREYNASYFLSPHPNIVDTYEGVYATGDFYFFAQEDQPVRNSLRELVDAGSLGHNVAESTTTTTVWSAPSSRLSVSGAQMAAGTSGSTSAGGSPLFATTGSSCRTAVKDCSIVRKIIAQVVSAVEFMHNEKLVHQNLTAENVVVFDTRPDGSWKTKITDFGCTRQKGILAKRRAEDDEDAWILLYRAPELCDTLPKEGYCVDPAQDIWSLGILVYFALKGTYPWPQASIIHKSFYDWDQYTRRKTHQLPPKWSPFSRSKTNKRSKQLEETRNRKKQLKEIN</sequence>
<dbReference type="SMART" id="SM00220">
    <property type="entry name" value="S_TKc"/>
    <property type="match status" value="1"/>
</dbReference>
<organism evidence="3 4">
    <name type="scientific">Romanomermis culicivorax</name>
    <name type="common">Nematode worm</name>
    <dbReference type="NCBI Taxonomy" id="13658"/>
    <lineage>
        <taxon>Eukaryota</taxon>
        <taxon>Metazoa</taxon>
        <taxon>Ecdysozoa</taxon>
        <taxon>Nematoda</taxon>
        <taxon>Enoplea</taxon>
        <taxon>Dorylaimia</taxon>
        <taxon>Mermithida</taxon>
        <taxon>Mermithoidea</taxon>
        <taxon>Mermithidae</taxon>
        <taxon>Romanomermis</taxon>
    </lineage>
</organism>
<evidence type="ECO:0000313" key="3">
    <source>
        <dbReference type="Proteomes" id="UP000887565"/>
    </source>
</evidence>
<feature type="region of interest" description="Disordered" evidence="1">
    <location>
        <begin position="326"/>
        <end position="359"/>
    </location>
</feature>
<dbReference type="SUPFAM" id="SSF56112">
    <property type="entry name" value="Protein kinase-like (PK-like)"/>
    <property type="match status" value="1"/>
</dbReference>
<dbReference type="GO" id="GO:0005524">
    <property type="term" value="F:ATP binding"/>
    <property type="evidence" value="ECO:0007669"/>
    <property type="project" value="InterPro"/>
</dbReference>
<dbReference type="PANTHER" id="PTHR24359">
    <property type="entry name" value="SERINE/THREONINE-PROTEIN KINASE SBK1"/>
    <property type="match status" value="1"/>
</dbReference>
<keyword evidence="3" id="KW-1185">Reference proteome</keyword>
<evidence type="ECO:0000256" key="1">
    <source>
        <dbReference type="SAM" id="MobiDB-lite"/>
    </source>
</evidence>
<dbReference type="WBParaSite" id="nRc.2.0.1.t44998-RA">
    <property type="protein sequence ID" value="nRc.2.0.1.t44998-RA"/>
    <property type="gene ID" value="nRc.2.0.1.g44998"/>
</dbReference>
<dbReference type="PANTHER" id="PTHR24359:SF1">
    <property type="entry name" value="INHIBITOR OF NUCLEAR FACTOR KAPPA-B KINASE EPSILON SUBUNIT HOMOLOG 1-RELATED"/>
    <property type="match status" value="1"/>
</dbReference>
<name>A0A915L1Q5_ROMCU</name>
<dbReference type="OMA" id="PWHTAAD"/>
<dbReference type="Gene3D" id="1.10.510.10">
    <property type="entry name" value="Transferase(Phosphotransferase) domain 1"/>
    <property type="match status" value="1"/>
</dbReference>
<evidence type="ECO:0000313" key="4">
    <source>
        <dbReference type="WBParaSite" id="nRc.2.0.1.t44998-RA"/>
    </source>
</evidence>
<dbReference type="Proteomes" id="UP000887565">
    <property type="component" value="Unplaced"/>
</dbReference>
<dbReference type="GO" id="GO:0004674">
    <property type="term" value="F:protein serine/threonine kinase activity"/>
    <property type="evidence" value="ECO:0007669"/>
    <property type="project" value="TreeGrafter"/>
</dbReference>
<reference evidence="4" key="1">
    <citation type="submission" date="2022-11" db="UniProtKB">
        <authorList>
            <consortium name="WormBaseParasite"/>
        </authorList>
    </citation>
    <scope>IDENTIFICATION</scope>
</reference>
<dbReference type="Pfam" id="PF00069">
    <property type="entry name" value="Pkinase"/>
    <property type="match status" value="1"/>
</dbReference>
<feature type="domain" description="Protein kinase" evidence="2">
    <location>
        <begin position="36"/>
        <end position="359"/>
    </location>
</feature>
<protein>
    <submittedName>
        <fullName evidence="4">Protein kinase domain-containing protein</fullName>
    </submittedName>
</protein>
<dbReference type="Gene3D" id="3.30.200.20">
    <property type="entry name" value="Phosphorylase Kinase, domain 1"/>
    <property type="match status" value="1"/>
</dbReference>
<dbReference type="AlphaFoldDB" id="A0A915L1Q5"/>
<feature type="compositionally biased region" description="Basic and acidic residues" evidence="1">
    <location>
        <begin position="343"/>
        <end position="359"/>
    </location>
</feature>
<accession>A0A915L1Q5</accession>
<dbReference type="InterPro" id="IPR000719">
    <property type="entry name" value="Prot_kinase_dom"/>
</dbReference>
<dbReference type="InterPro" id="IPR011009">
    <property type="entry name" value="Kinase-like_dom_sf"/>
</dbReference>
<dbReference type="PROSITE" id="PS50011">
    <property type="entry name" value="PROTEIN_KINASE_DOM"/>
    <property type="match status" value="1"/>
</dbReference>
<proteinExistence type="predicted"/>